<reference evidence="1 2" key="1">
    <citation type="submission" date="2020-06" db="EMBL/GenBank/DDBJ databases">
        <title>Transcriptomic and genomic resources for Thalictrum thalictroides and T. hernandezii: Facilitating candidate gene discovery in an emerging model plant lineage.</title>
        <authorList>
            <person name="Arias T."/>
            <person name="Riano-Pachon D.M."/>
            <person name="Di Stilio V.S."/>
        </authorList>
    </citation>
    <scope>NUCLEOTIDE SEQUENCE [LARGE SCALE GENOMIC DNA]</scope>
    <source>
        <strain evidence="2">cv. WT478/WT964</strain>
        <tissue evidence="1">Leaves</tissue>
    </source>
</reference>
<protein>
    <submittedName>
        <fullName evidence="1">Uncharacterized protein</fullName>
    </submittedName>
</protein>
<keyword evidence="2" id="KW-1185">Reference proteome</keyword>
<name>A0A7J6VFK6_THATH</name>
<sequence length="76" mass="8632">MALDLIESMRAIGIKSIKKLILAKIARMLMERHGQRAFDVGSRTEFSTLCELTFFSPTTIPTLQMQSMAQKVNTRE</sequence>
<accession>A0A7J6VFK6</accession>
<dbReference type="AlphaFoldDB" id="A0A7J6VFK6"/>
<organism evidence="1 2">
    <name type="scientific">Thalictrum thalictroides</name>
    <name type="common">Rue-anemone</name>
    <name type="synonym">Anemone thalictroides</name>
    <dbReference type="NCBI Taxonomy" id="46969"/>
    <lineage>
        <taxon>Eukaryota</taxon>
        <taxon>Viridiplantae</taxon>
        <taxon>Streptophyta</taxon>
        <taxon>Embryophyta</taxon>
        <taxon>Tracheophyta</taxon>
        <taxon>Spermatophyta</taxon>
        <taxon>Magnoliopsida</taxon>
        <taxon>Ranunculales</taxon>
        <taxon>Ranunculaceae</taxon>
        <taxon>Thalictroideae</taxon>
        <taxon>Thalictrum</taxon>
    </lineage>
</organism>
<evidence type="ECO:0000313" key="2">
    <source>
        <dbReference type="Proteomes" id="UP000554482"/>
    </source>
</evidence>
<comment type="caution">
    <text evidence="1">The sequence shown here is derived from an EMBL/GenBank/DDBJ whole genome shotgun (WGS) entry which is preliminary data.</text>
</comment>
<dbReference type="Proteomes" id="UP000554482">
    <property type="component" value="Unassembled WGS sequence"/>
</dbReference>
<dbReference type="EMBL" id="JABWDY010033286">
    <property type="protein sequence ID" value="KAF5183537.1"/>
    <property type="molecule type" value="Genomic_DNA"/>
</dbReference>
<proteinExistence type="predicted"/>
<gene>
    <name evidence="1" type="ORF">FRX31_026876</name>
</gene>
<evidence type="ECO:0000313" key="1">
    <source>
        <dbReference type="EMBL" id="KAF5183537.1"/>
    </source>
</evidence>